<name>S4TF41_9VIRU</name>
<sequence>MVKFPSQNKLQYVTGAISNDAWTTPTSGGTTGALNLPKDFSILNRRGYGSTDNKGVPWVYKVRVDLFLQDEDGFGLNTVPGIDFMTTLKIDGVANNWINRNAAVKWHAARDNMWKKAGVKRKDLGSWSKSIRYNYDSASQTWLTPIDGAGDGFTGGTWDVSTIVDMIDNEYQLRLVGDGVDEDSSTSVSVLTIGHSYLSSRSTVPTDSNLESSEVPAVYSHLTQLLSPTNLESGTEEAYIRTDVATEQDNPPYEVFATETTQHDCTEAVELGRCVAGFGNSMGSVIVDIPFGLAKMRLTHYDSADTGVTSGALINVTLLDIYPMQG</sequence>
<reference evidence="1" key="1">
    <citation type="journal article" date="2013" name="ISME J.">
        <title>Previously unknown and highly divergent ssDNA viruses populate the oceans.</title>
        <authorList>
            <person name="Labonte J.M."/>
            <person name="Suttle C.A."/>
        </authorList>
    </citation>
    <scope>NUCLEOTIDE SEQUENCE</scope>
</reference>
<accession>S4TF41</accession>
<evidence type="ECO:0000313" key="1">
    <source>
        <dbReference type="EMBL" id="AGA18363.1"/>
    </source>
</evidence>
<dbReference type="EMBL" id="JX904358">
    <property type="protein sequence ID" value="AGA18363.1"/>
    <property type="molecule type" value="Genomic_DNA"/>
</dbReference>
<organism evidence="1">
    <name type="scientific">uncultured marine virus</name>
    <dbReference type="NCBI Taxonomy" id="186617"/>
    <lineage>
        <taxon>Viruses</taxon>
        <taxon>environmental samples</taxon>
    </lineage>
</organism>
<proteinExistence type="predicted"/>
<protein>
    <submittedName>
        <fullName evidence="1">Uncharacterized protein</fullName>
    </submittedName>
</protein>